<name>A0ABV3U900_9GAMM</name>
<proteinExistence type="predicted"/>
<comment type="caution">
    <text evidence="1">The sequence shown here is derived from an EMBL/GenBank/DDBJ whole genome shotgun (WGS) entry which is preliminary data.</text>
</comment>
<accession>A0ABV3U900</accession>
<protein>
    <submittedName>
        <fullName evidence="1">Uncharacterized protein</fullName>
    </submittedName>
</protein>
<dbReference type="EMBL" id="JBFRYA010000014">
    <property type="protein sequence ID" value="MEX1670225.1"/>
    <property type="molecule type" value="Genomic_DNA"/>
</dbReference>
<keyword evidence="2" id="KW-1185">Reference proteome</keyword>
<organism evidence="1 2">
    <name type="scientific">Zhongshania guokunii</name>
    <dbReference type="NCBI Taxonomy" id="641783"/>
    <lineage>
        <taxon>Bacteria</taxon>
        <taxon>Pseudomonadati</taxon>
        <taxon>Pseudomonadota</taxon>
        <taxon>Gammaproteobacteria</taxon>
        <taxon>Cellvibrionales</taxon>
        <taxon>Spongiibacteraceae</taxon>
        <taxon>Zhongshania</taxon>
    </lineage>
</organism>
<sequence length="143" mass="16678">MDTWTRLKLQISLQYLRLMAKAYSIFTPKRAPIAEYRARKLRIQLEMNTVLIKQFKDAKRKQKKSYHWGNIGWQVENAAAQCEVILRSSNSENLAQYFERVLPAISELASSYRYDQADESGYALATVREIEQALIEESNKVQD</sequence>
<dbReference type="Proteomes" id="UP001557485">
    <property type="component" value="Unassembled WGS sequence"/>
</dbReference>
<evidence type="ECO:0000313" key="2">
    <source>
        <dbReference type="Proteomes" id="UP001557485"/>
    </source>
</evidence>
<gene>
    <name evidence="1" type="ORF">AB4876_14995</name>
</gene>
<evidence type="ECO:0000313" key="1">
    <source>
        <dbReference type="EMBL" id="MEX1670225.1"/>
    </source>
</evidence>
<dbReference type="RefSeq" id="WP_368382571.1">
    <property type="nucleotide sequence ID" value="NZ_JBFRYA010000014.1"/>
</dbReference>
<reference evidence="1 2" key="1">
    <citation type="journal article" date="2011" name="Int. J. Syst. Evol. Microbiol.">
        <title>Zhongshania antarctica gen. nov., sp. nov. and Zhongshania guokunii sp. nov., gammaproteobacteria respectively isolated from coastal attached (fast) ice and surface seawater of the Antarctic.</title>
        <authorList>
            <person name="Li H.J."/>
            <person name="Zhang X.Y."/>
            <person name="Chen C.X."/>
            <person name="Zhang Y.J."/>
            <person name="Gao Z.M."/>
            <person name="Yu Y."/>
            <person name="Chen X.L."/>
            <person name="Chen B."/>
            <person name="Zhang Y.Z."/>
        </authorList>
    </citation>
    <scope>NUCLEOTIDE SEQUENCE [LARGE SCALE GENOMIC DNA]</scope>
    <source>
        <strain evidence="1 2">ZS6-22T</strain>
    </source>
</reference>